<dbReference type="Pfam" id="PF16778">
    <property type="entry name" value="Phage_tail_APC"/>
    <property type="match status" value="1"/>
</dbReference>
<name>A0A327N5J5_PSEFL</name>
<accession>A0A327N5J5</accession>
<sequence length="133" mass="15042">MIPADARMISREWHQALLEGQSAGKVIGEDAEGHPVLADPSPPTPGQLAEQERYWRDGELRATDKMVTRHRDELEDDTATTLTAQQYTDLQAFRRALRNWPESGGFPSADRRPAAPQWWADQRQSFGRFSPAL</sequence>
<evidence type="ECO:0000256" key="1">
    <source>
        <dbReference type="SAM" id="MobiDB-lite"/>
    </source>
</evidence>
<reference evidence="3 4" key="1">
    <citation type="submission" date="2018-06" db="EMBL/GenBank/DDBJ databases">
        <authorList>
            <person name="Zhirakovskaya E."/>
        </authorList>
    </citation>
    <scope>NUCLEOTIDE SEQUENCE [LARGE SCALE GENOMIC DNA]</scope>
    <source>
        <strain evidence="3 4">LY3</strain>
    </source>
</reference>
<dbReference type="Proteomes" id="UP000249493">
    <property type="component" value="Unassembled WGS sequence"/>
</dbReference>
<evidence type="ECO:0000313" key="3">
    <source>
        <dbReference type="EMBL" id="RAI69556.1"/>
    </source>
</evidence>
<dbReference type="AlphaFoldDB" id="A0A327N5J5"/>
<feature type="region of interest" description="Disordered" evidence="1">
    <location>
        <begin position="30"/>
        <end position="49"/>
    </location>
</feature>
<evidence type="ECO:0000313" key="4">
    <source>
        <dbReference type="Proteomes" id="UP000249493"/>
    </source>
</evidence>
<feature type="region of interest" description="Disordered" evidence="1">
    <location>
        <begin position="101"/>
        <end position="133"/>
    </location>
</feature>
<organism evidence="3 4">
    <name type="scientific">Pseudomonas fluorescens</name>
    <dbReference type="NCBI Taxonomy" id="294"/>
    <lineage>
        <taxon>Bacteria</taxon>
        <taxon>Pseudomonadati</taxon>
        <taxon>Pseudomonadota</taxon>
        <taxon>Gammaproteobacteria</taxon>
        <taxon>Pseudomonadales</taxon>
        <taxon>Pseudomonadaceae</taxon>
        <taxon>Pseudomonas</taxon>
    </lineage>
</organism>
<dbReference type="EMBL" id="QLIN01000005">
    <property type="protein sequence ID" value="RAI69556.1"/>
    <property type="molecule type" value="Genomic_DNA"/>
</dbReference>
<gene>
    <name evidence="3" type="ORF">DOZ80_14110</name>
</gene>
<evidence type="ECO:0000259" key="2">
    <source>
        <dbReference type="Pfam" id="PF16778"/>
    </source>
</evidence>
<feature type="domain" description="Phage tail assembly chaperone-like" evidence="2">
    <location>
        <begin position="49"/>
        <end position="117"/>
    </location>
</feature>
<comment type="caution">
    <text evidence="3">The sequence shown here is derived from an EMBL/GenBank/DDBJ whole genome shotgun (WGS) entry which is preliminary data.</text>
</comment>
<protein>
    <submittedName>
        <fullName evidence="3">Phage tail protein</fullName>
    </submittedName>
</protein>
<dbReference type="InterPro" id="IPR031893">
    <property type="entry name" value="Phage_tail_APC"/>
</dbReference>
<proteinExistence type="predicted"/>